<proteinExistence type="predicted"/>
<protein>
    <submittedName>
        <fullName evidence="2">Transmembrane protein</fullName>
    </submittedName>
</protein>
<feature type="transmembrane region" description="Helical" evidence="1">
    <location>
        <begin position="84"/>
        <end position="108"/>
    </location>
</feature>
<sequence>MNLAFIFGTSCIRSYSFLSFFIQNTHKFCFYYSITQQNIKLLKKYTCGIYVILNYLIIIFSKSITIGKKLLYTNNFRSISTENVIIYTCKNLVFLSFCITNSFILYHIWNEKNSLIICVAICYFFYGLLCFVKFLIETNSYLLKLQECEYQV</sequence>
<feature type="transmembrane region" description="Helical" evidence="1">
    <location>
        <begin position="45"/>
        <end position="64"/>
    </location>
</feature>
<dbReference type="AlphaFoldDB" id="A0A0K0EGS7"/>
<keyword evidence="1" id="KW-0812">Transmembrane</keyword>
<dbReference type="WBParaSite" id="SSTP_0000868800.1">
    <property type="protein sequence ID" value="SSTP_0000868800.1"/>
    <property type="gene ID" value="SSTP_0000868800"/>
</dbReference>
<name>A0A0K0EGS7_STRER</name>
<evidence type="ECO:0000313" key="2">
    <source>
        <dbReference type="WBParaSite" id="SSTP_0000868800.1"/>
    </source>
</evidence>
<feature type="transmembrane region" description="Helical" evidence="1">
    <location>
        <begin position="115"/>
        <end position="136"/>
    </location>
</feature>
<evidence type="ECO:0000256" key="1">
    <source>
        <dbReference type="SAM" id="Phobius"/>
    </source>
</evidence>
<organism evidence="2">
    <name type="scientific">Strongyloides stercoralis</name>
    <name type="common">Threadworm</name>
    <dbReference type="NCBI Taxonomy" id="6248"/>
    <lineage>
        <taxon>Eukaryota</taxon>
        <taxon>Metazoa</taxon>
        <taxon>Ecdysozoa</taxon>
        <taxon>Nematoda</taxon>
        <taxon>Chromadorea</taxon>
        <taxon>Rhabditida</taxon>
        <taxon>Tylenchina</taxon>
        <taxon>Panagrolaimomorpha</taxon>
        <taxon>Strongyloidoidea</taxon>
        <taxon>Strongyloididae</taxon>
        <taxon>Strongyloides</taxon>
    </lineage>
</organism>
<accession>A0A0K0EGS7</accession>
<reference evidence="2" key="1">
    <citation type="submission" date="2015-08" db="UniProtKB">
        <authorList>
            <consortium name="WormBaseParasite"/>
        </authorList>
    </citation>
    <scope>IDENTIFICATION</scope>
</reference>
<keyword evidence="1" id="KW-0472">Membrane</keyword>
<keyword evidence="1" id="KW-1133">Transmembrane helix</keyword>